<protein>
    <submittedName>
        <fullName evidence="7">HFL034Cp</fullName>
    </submittedName>
</protein>
<dbReference type="AlphaFoldDB" id="A0A0X8HUR6"/>
<dbReference type="OrthoDB" id="5336366at2759"/>
<sequence>MSVCLVITKSVATATLGIYTGMVVTRNLLQTEEESTNKENNCLYSLTSKALATVSTVFFGMSYFKAPQQWKHPYLLYCFLGIPLTLILGSFGRGALSCDSCNKVRKYVGSLRRVVADGSSLDSGELSNETSMSEDHDDIISEDSIVDLGDDASAKTEIVSKGFAGYAAAAAAIVVFTANVVGCIGETL</sequence>
<proteinExistence type="inferred from homology"/>
<dbReference type="PANTHER" id="PTHR37278">
    <property type="entry name" value="AUTOPHAGY-RELATED PROTEIN 33-RELATED"/>
    <property type="match status" value="1"/>
</dbReference>
<dbReference type="EMBL" id="CP014246">
    <property type="protein sequence ID" value="AMD21822.1"/>
    <property type="molecule type" value="Genomic_DNA"/>
</dbReference>
<feature type="transmembrane region" description="Helical" evidence="6">
    <location>
        <begin position="74"/>
        <end position="96"/>
    </location>
</feature>
<keyword evidence="4 6" id="KW-0472">Membrane</keyword>
<keyword evidence="8" id="KW-1185">Reference proteome</keyword>
<dbReference type="InterPro" id="IPR051668">
    <property type="entry name" value="ATG33"/>
</dbReference>
<comment type="subcellular location">
    <subcellularLocation>
        <location evidence="1">Membrane</location>
        <topology evidence="1">Multi-pass membrane protein</topology>
    </subcellularLocation>
</comment>
<dbReference type="Proteomes" id="UP000243052">
    <property type="component" value="Chromosome vi"/>
</dbReference>
<keyword evidence="2 6" id="KW-0812">Transmembrane</keyword>
<keyword evidence="3 6" id="KW-1133">Transmembrane helix</keyword>
<gene>
    <name evidence="7" type="ORF">AW171_hschr63799</name>
</gene>
<feature type="transmembrane region" description="Helical" evidence="6">
    <location>
        <begin position="41"/>
        <end position="62"/>
    </location>
</feature>
<dbReference type="GO" id="GO:0005741">
    <property type="term" value="C:mitochondrial outer membrane"/>
    <property type="evidence" value="ECO:0007669"/>
    <property type="project" value="TreeGrafter"/>
</dbReference>
<dbReference type="GeneID" id="28725133"/>
<accession>A0A0X8HUR6</accession>
<name>A0A0X8HUR6_9SACH</name>
<evidence type="ECO:0000256" key="6">
    <source>
        <dbReference type="SAM" id="Phobius"/>
    </source>
</evidence>
<evidence type="ECO:0000256" key="5">
    <source>
        <dbReference type="ARBA" id="ARBA00038013"/>
    </source>
</evidence>
<comment type="similarity">
    <text evidence="5">Belongs to the ATG33 family.</text>
</comment>
<evidence type="ECO:0000256" key="1">
    <source>
        <dbReference type="ARBA" id="ARBA00004141"/>
    </source>
</evidence>
<organism evidence="7 8">
    <name type="scientific">Eremothecium sinecaudum</name>
    <dbReference type="NCBI Taxonomy" id="45286"/>
    <lineage>
        <taxon>Eukaryota</taxon>
        <taxon>Fungi</taxon>
        <taxon>Dikarya</taxon>
        <taxon>Ascomycota</taxon>
        <taxon>Saccharomycotina</taxon>
        <taxon>Saccharomycetes</taxon>
        <taxon>Saccharomycetales</taxon>
        <taxon>Saccharomycetaceae</taxon>
        <taxon>Eremothecium</taxon>
    </lineage>
</organism>
<evidence type="ECO:0000313" key="7">
    <source>
        <dbReference type="EMBL" id="AMD21822.1"/>
    </source>
</evidence>
<feature type="transmembrane region" description="Helical" evidence="6">
    <location>
        <begin position="163"/>
        <end position="182"/>
    </location>
</feature>
<evidence type="ECO:0000256" key="4">
    <source>
        <dbReference type="ARBA" id="ARBA00023136"/>
    </source>
</evidence>
<evidence type="ECO:0000256" key="3">
    <source>
        <dbReference type="ARBA" id="ARBA00022989"/>
    </source>
</evidence>
<dbReference type="GO" id="GO:0000422">
    <property type="term" value="P:autophagy of mitochondrion"/>
    <property type="evidence" value="ECO:0007669"/>
    <property type="project" value="TreeGrafter"/>
</dbReference>
<reference evidence="7 8" key="1">
    <citation type="submission" date="2016-01" db="EMBL/GenBank/DDBJ databases">
        <title>Genome sequence of the yeast Holleya sinecauda.</title>
        <authorList>
            <person name="Dietrich F.S."/>
        </authorList>
    </citation>
    <scope>NUCLEOTIDE SEQUENCE [LARGE SCALE GENOMIC DNA]</scope>
    <source>
        <strain evidence="7 8">ATCC 58844</strain>
    </source>
</reference>
<evidence type="ECO:0000256" key="2">
    <source>
        <dbReference type="ARBA" id="ARBA00022692"/>
    </source>
</evidence>
<dbReference type="RefSeq" id="XP_017988818.1">
    <property type="nucleotide sequence ID" value="XM_018133056.1"/>
</dbReference>
<evidence type="ECO:0000313" key="8">
    <source>
        <dbReference type="Proteomes" id="UP000243052"/>
    </source>
</evidence>
<dbReference type="GO" id="GO:0016236">
    <property type="term" value="P:macroautophagy"/>
    <property type="evidence" value="ECO:0007669"/>
    <property type="project" value="TreeGrafter"/>
</dbReference>
<feature type="transmembrane region" description="Helical" evidence="6">
    <location>
        <begin position="6"/>
        <end position="29"/>
    </location>
</feature>
<dbReference type="PANTHER" id="PTHR37278:SF1">
    <property type="entry name" value="AUTOPHAGY-RELATED PROTEIN 33-RELATED"/>
    <property type="match status" value="1"/>
</dbReference>